<reference evidence="2" key="1">
    <citation type="submission" date="2023-04" db="EMBL/GenBank/DDBJ databases">
        <title>Phytophthora fragariaefolia NBRC 109709.</title>
        <authorList>
            <person name="Ichikawa N."/>
            <person name="Sato H."/>
            <person name="Tonouchi N."/>
        </authorList>
    </citation>
    <scope>NUCLEOTIDE SEQUENCE</scope>
    <source>
        <strain evidence="2">NBRC 109709</strain>
    </source>
</reference>
<feature type="compositionally biased region" description="Basic residues" evidence="1">
    <location>
        <begin position="81"/>
        <end position="93"/>
    </location>
</feature>
<feature type="region of interest" description="Disordered" evidence="1">
    <location>
        <begin position="302"/>
        <end position="357"/>
    </location>
</feature>
<keyword evidence="3" id="KW-1185">Reference proteome</keyword>
<feature type="compositionally biased region" description="Polar residues" evidence="1">
    <location>
        <begin position="304"/>
        <end position="325"/>
    </location>
</feature>
<feature type="region of interest" description="Disordered" evidence="1">
    <location>
        <begin position="60"/>
        <end position="152"/>
    </location>
</feature>
<feature type="region of interest" description="Disordered" evidence="1">
    <location>
        <begin position="514"/>
        <end position="554"/>
    </location>
</feature>
<feature type="compositionally biased region" description="Acidic residues" evidence="1">
    <location>
        <begin position="232"/>
        <end position="241"/>
    </location>
</feature>
<dbReference type="Proteomes" id="UP001165121">
    <property type="component" value="Unassembled WGS sequence"/>
</dbReference>
<dbReference type="EMBL" id="BSXT01000236">
    <property type="protein sequence ID" value="GMF21768.1"/>
    <property type="molecule type" value="Genomic_DNA"/>
</dbReference>
<proteinExistence type="predicted"/>
<feature type="region of interest" description="Disordered" evidence="1">
    <location>
        <begin position="441"/>
        <end position="468"/>
    </location>
</feature>
<comment type="caution">
    <text evidence="2">The sequence shown here is derived from an EMBL/GenBank/DDBJ whole genome shotgun (WGS) entry which is preliminary data.</text>
</comment>
<organism evidence="2 3">
    <name type="scientific">Phytophthora fragariaefolia</name>
    <dbReference type="NCBI Taxonomy" id="1490495"/>
    <lineage>
        <taxon>Eukaryota</taxon>
        <taxon>Sar</taxon>
        <taxon>Stramenopiles</taxon>
        <taxon>Oomycota</taxon>
        <taxon>Peronosporomycetes</taxon>
        <taxon>Peronosporales</taxon>
        <taxon>Peronosporaceae</taxon>
        <taxon>Phytophthora</taxon>
    </lineage>
</organism>
<evidence type="ECO:0000313" key="3">
    <source>
        <dbReference type="Proteomes" id="UP001165121"/>
    </source>
</evidence>
<feature type="region of interest" description="Disordered" evidence="1">
    <location>
        <begin position="1"/>
        <end position="48"/>
    </location>
</feature>
<feature type="compositionally biased region" description="Acidic residues" evidence="1">
    <location>
        <begin position="118"/>
        <end position="135"/>
    </location>
</feature>
<protein>
    <submittedName>
        <fullName evidence="2">Unnamed protein product</fullName>
    </submittedName>
</protein>
<feature type="region of interest" description="Disordered" evidence="1">
    <location>
        <begin position="177"/>
        <end position="275"/>
    </location>
</feature>
<gene>
    <name evidence="2" type="ORF">Pfra01_000299800</name>
</gene>
<sequence>MEVEERRYQRQLRRLERQEQQKQEQELAERERAQAEALRRQQEKEQALNKERVRVELKKQEVAKQAEANAMQMDEEEPKKSKLAKPKVRKNKTQPKQVEKKNPAPPKRITPVSLPPAEPEDVESASEENQIEVEGYDSPPPELPDDGLLNVLSLDKGSDTEIDDEPSMVSLILPVAQSPPKAQPSPMKKKTLTPQKRFTKKKAGPPLDFNFTNAEARRQAKAVDATAHVEDGESGDADTEPEPMPVPSAPTPKKRLNRRKELSKGKKTNDVTTSTAGKILLAAMANVNVAIKPKKGVVAGRAKLTTSGSNQPATGASTVSTSKATQGKKHKAKDAAANVVAGNPTSPLQKKKVNGKGETLSIKQRLANAELLARMNKMQDMNTPKVFGKKMKKTQKNDATKMAAAKRTEFREILRSHTAEVGVPERDQAIEERDLNISLNSSGLISDNDSPENLRAPLRKRPRGGVEADVTPTKKLQFLEITKRLAKSPMPRYLRTPTPLMSPVVAPALIKPKAASPGPRGVSAHSTTAKDYSARRMNSAPVRPKKTSNANRFGIPAGGASTAASGGGFSMFDAFVNSGSGAGIPRLKTKAQGGDASPSV</sequence>
<evidence type="ECO:0000256" key="1">
    <source>
        <dbReference type="SAM" id="MobiDB-lite"/>
    </source>
</evidence>
<dbReference type="OrthoDB" id="125326at2759"/>
<feature type="compositionally biased region" description="Basic and acidic residues" evidence="1">
    <location>
        <begin position="259"/>
        <end position="269"/>
    </location>
</feature>
<feature type="compositionally biased region" description="Basic residues" evidence="1">
    <location>
        <begin position="187"/>
        <end position="203"/>
    </location>
</feature>
<accession>A0A9W6TX70</accession>
<feature type="compositionally biased region" description="Pro residues" evidence="1">
    <location>
        <begin position="103"/>
        <end position="117"/>
    </location>
</feature>
<evidence type="ECO:0000313" key="2">
    <source>
        <dbReference type="EMBL" id="GMF21768.1"/>
    </source>
</evidence>
<name>A0A9W6TX70_9STRA</name>
<dbReference type="AlphaFoldDB" id="A0A9W6TX70"/>